<dbReference type="AlphaFoldDB" id="A0A914UQ73"/>
<keyword evidence="6" id="KW-1185">Reference proteome</keyword>
<dbReference type="Gene3D" id="1.10.472.80">
    <property type="entry name" value="Ypt/Rab-GAP domain of gyp1p, domain 3"/>
    <property type="match status" value="1"/>
</dbReference>
<sequence>MRDDDDDDDDVRGSEPTCARNTLRTPPKKPARILDKSIENRRLLKWTSVERCPTHLRLGAGPCLLSWKRQRLRGDDTRSTLTPKTAAGRALCPFPRRRRRDIVLSAEPRRGSVQCNSHFKSLHCSPLDVRPCTNKGPVACAPPTNRCAAQAGGHLSLSSTAPPPPSPSSHYRERVSLAENNCHSDVVHLVVIVRSTSLSNACIVHSVRCQCASSLTKIVLPAERTDDSARTGGTEYDQFSLDTAFNTIIGDRRRADALSTSCGVPAQQTGSNPQLNSRFQRRSCACSAHVAPLNGKKRVLGKQMPVTAEKAGCGVFGRRRRRRDVTPDHIDQLMALHFGGLPGSNTDSYGFRKPKDLDDEAHGEFWSNYFSVLARREKRWQNVELNKGIDLRTDKRLKRFIRKGVPQTLRPTVWMRVSGAEERMAAHPGEFHRLAKDRPVGETAQTIELDLERTFPDNDYFTEYGRASATIDQLRVLLSALACKHPRIGYCQGLNYIGGMMLLVMKDAEKAFWLLDATITDLPAYYVADMRGVKIDALVLHHLIKQRSPELAEHFERLDVEMLLVTTKWFVCWYLETLPIETVMRIWDSLFFEGSKIFFRVALTLILQNKARFLACKSFTSATDLFKQIIKEPAAINCHDFMQNIFTVPGTLSMSTIAQLRVKYQNTTD</sequence>
<evidence type="ECO:0000313" key="7">
    <source>
        <dbReference type="WBParaSite" id="PSAMB.scaffold1172size35012.g11563.t1"/>
    </source>
</evidence>
<dbReference type="InterPro" id="IPR050302">
    <property type="entry name" value="Rab_GAP_TBC_domain"/>
</dbReference>
<comment type="function">
    <text evidence="2">May act as a GTPase-activating protein for Rab family protein(s).</text>
</comment>
<dbReference type="PANTHER" id="PTHR47219">
    <property type="entry name" value="RAB GTPASE-ACTIVATING PROTEIN 1-LIKE"/>
    <property type="match status" value="1"/>
</dbReference>
<proteinExistence type="predicted"/>
<dbReference type="FunFam" id="1.10.8.270:FF:000016">
    <property type="entry name" value="TBC1 domain family member 2A"/>
    <property type="match status" value="1"/>
</dbReference>
<dbReference type="Pfam" id="PF00566">
    <property type="entry name" value="RabGAP-TBC"/>
    <property type="match status" value="1"/>
</dbReference>
<name>A0A914UQ73_9BILA</name>
<organism evidence="6 7">
    <name type="scientific">Plectus sambesii</name>
    <dbReference type="NCBI Taxonomy" id="2011161"/>
    <lineage>
        <taxon>Eukaryota</taxon>
        <taxon>Metazoa</taxon>
        <taxon>Ecdysozoa</taxon>
        <taxon>Nematoda</taxon>
        <taxon>Chromadorea</taxon>
        <taxon>Plectida</taxon>
        <taxon>Plectina</taxon>
        <taxon>Plectoidea</taxon>
        <taxon>Plectidae</taxon>
        <taxon>Plectus</taxon>
    </lineage>
</organism>
<reference evidence="7" key="1">
    <citation type="submission" date="2022-11" db="UniProtKB">
        <authorList>
            <consortium name="WormBaseParasite"/>
        </authorList>
    </citation>
    <scope>IDENTIFICATION</scope>
</reference>
<dbReference type="GO" id="GO:0005096">
    <property type="term" value="F:GTPase activator activity"/>
    <property type="evidence" value="ECO:0007669"/>
    <property type="project" value="UniProtKB-KW"/>
</dbReference>
<dbReference type="PROSITE" id="PS50086">
    <property type="entry name" value="TBC_RABGAP"/>
    <property type="match status" value="1"/>
</dbReference>
<dbReference type="SMART" id="SM00164">
    <property type="entry name" value="TBC"/>
    <property type="match status" value="1"/>
</dbReference>
<dbReference type="SUPFAM" id="SSF47923">
    <property type="entry name" value="Ypt/Rab-GAP domain of gyp1p"/>
    <property type="match status" value="2"/>
</dbReference>
<evidence type="ECO:0000256" key="1">
    <source>
        <dbReference type="ARBA" id="ARBA00022468"/>
    </source>
</evidence>
<feature type="compositionally biased region" description="Acidic residues" evidence="4">
    <location>
        <begin position="1"/>
        <end position="10"/>
    </location>
</feature>
<dbReference type="InterPro" id="IPR000195">
    <property type="entry name" value="Rab-GAP-TBC_dom"/>
</dbReference>
<dbReference type="PANTHER" id="PTHR47219:SF10">
    <property type="entry name" value="GROWTH HORMONE-REGULATED TBC PROTEIN 1"/>
    <property type="match status" value="1"/>
</dbReference>
<protein>
    <recommendedName>
        <fullName evidence="3">Growth hormone-regulated TBC protein 1</fullName>
    </recommendedName>
</protein>
<evidence type="ECO:0000259" key="5">
    <source>
        <dbReference type="PROSITE" id="PS50086"/>
    </source>
</evidence>
<evidence type="ECO:0000256" key="2">
    <source>
        <dbReference type="ARBA" id="ARBA00043879"/>
    </source>
</evidence>
<dbReference type="FunFam" id="1.10.472.80:FF:000029">
    <property type="entry name" value="Growth hormone-regulated TBC protein 1"/>
    <property type="match status" value="1"/>
</dbReference>
<accession>A0A914UQ73</accession>
<dbReference type="Gene3D" id="1.10.8.270">
    <property type="entry name" value="putative rabgap domain of human tbc1 domain family member 14 like domains"/>
    <property type="match status" value="1"/>
</dbReference>
<dbReference type="Proteomes" id="UP000887566">
    <property type="component" value="Unplaced"/>
</dbReference>
<dbReference type="InterPro" id="IPR035969">
    <property type="entry name" value="Rab-GAP_TBC_sf"/>
</dbReference>
<feature type="domain" description="Rab-GAP TBC" evidence="5">
    <location>
        <begin position="404"/>
        <end position="594"/>
    </location>
</feature>
<feature type="region of interest" description="Disordered" evidence="4">
    <location>
        <begin position="1"/>
        <end position="30"/>
    </location>
</feature>
<evidence type="ECO:0000313" key="6">
    <source>
        <dbReference type="Proteomes" id="UP000887566"/>
    </source>
</evidence>
<dbReference type="GO" id="GO:0031267">
    <property type="term" value="F:small GTPase binding"/>
    <property type="evidence" value="ECO:0007669"/>
    <property type="project" value="TreeGrafter"/>
</dbReference>
<dbReference type="WBParaSite" id="PSAMB.scaffold1172size35012.g11563.t1">
    <property type="protein sequence ID" value="PSAMB.scaffold1172size35012.g11563.t1"/>
    <property type="gene ID" value="PSAMB.scaffold1172size35012.g11563"/>
</dbReference>
<keyword evidence="1" id="KW-0343">GTPase activation</keyword>
<dbReference type="Gene3D" id="1.10.10.750">
    <property type="entry name" value="Ypt/Rab-GAP domain of gyp1p, domain 1"/>
    <property type="match status" value="1"/>
</dbReference>
<evidence type="ECO:0000256" key="4">
    <source>
        <dbReference type="SAM" id="MobiDB-lite"/>
    </source>
</evidence>
<evidence type="ECO:0000256" key="3">
    <source>
        <dbReference type="ARBA" id="ARBA00070878"/>
    </source>
</evidence>